<dbReference type="PANTHER" id="PTHR14678:SF1">
    <property type="entry name" value="ZINC FINGER PROTEIN 750"/>
    <property type="match status" value="1"/>
</dbReference>
<dbReference type="EMBL" id="DYDO01000003">
    <property type="protein sequence ID" value="DBA27668.1"/>
    <property type="molecule type" value="Genomic_DNA"/>
</dbReference>
<feature type="region of interest" description="Disordered" evidence="11">
    <location>
        <begin position="602"/>
        <end position="661"/>
    </location>
</feature>
<evidence type="ECO:0000256" key="11">
    <source>
        <dbReference type="SAM" id="MobiDB-lite"/>
    </source>
</evidence>
<feature type="compositionally biased region" description="Polar residues" evidence="11">
    <location>
        <begin position="602"/>
        <end position="613"/>
    </location>
</feature>
<protein>
    <recommendedName>
        <fullName evidence="10">Zinc finger protein 750</fullName>
    </recommendedName>
</protein>
<comment type="subcellular location">
    <subcellularLocation>
        <location evidence="1">Nucleus</location>
    </subcellularLocation>
</comment>
<evidence type="ECO:0000256" key="6">
    <source>
        <dbReference type="ARBA" id="ARBA00023015"/>
    </source>
</evidence>
<feature type="compositionally biased region" description="Basic and acidic residues" evidence="11">
    <location>
        <begin position="108"/>
        <end position="132"/>
    </location>
</feature>
<gene>
    <name evidence="13" type="ORF">GDO54_008136</name>
</gene>
<dbReference type="GO" id="GO:0008270">
    <property type="term" value="F:zinc ion binding"/>
    <property type="evidence" value="ECO:0007669"/>
    <property type="project" value="UniProtKB-KW"/>
</dbReference>
<feature type="compositionally biased region" description="Low complexity" evidence="11">
    <location>
        <begin position="535"/>
        <end position="546"/>
    </location>
</feature>
<dbReference type="GO" id="GO:0030154">
    <property type="term" value="P:cell differentiation"/>
    <property type="evidence" value="ECO:0007669"/>
    <property type="project" value="UniProtKB-KW"/>
</dbReference>
<proteinExistence type="predicted"/>
<dbReference type="GO" id="GO:1990841">
    <property type="term" value="F:promoter-specific chromatin binding"/>
    <property type="evidence" value="ECO:0007669"/>
    <property type="project" value="TreeGrafter"/>
</dbReference>
<dbReference type="Proteomes" id="UP001181693">
    <property type="component" value="Unassembled WGS sequence"/>
</dbReference>
<feature type="region of interest" description="Disordered" evidence="11">
    <location>
        <begin position="421"/>
        <end position="458"/>
    </location>
</feature>
<feature type="compositionally biased region" description="Polar residues" evidence="11">
    <location>
        <begin position="364"/>
        <end position="374"/>
    </location>
</feature>
<keyword evidence="8" id="KW-0804">Transcription</keyword>
<dbReference type="InterPro" id="IPR039363">
    <property type="entry name" value="ZNF750"/>
</dbReference>
<keyword evidence="3" id="KW-0863">Zinc-finger</keyword>
<dbReference type="PANTHER" id="PTHR14678">
    <property type="entry name" value="PROLINE-RICH PROTEIN 35-RELATED"/>
    <property type="match status" value="1"/>
</dbReference>
<dbReference type="AlphaFoldDB" id="A0AAV3AZI0"/>
<evidence type="ECO:0000259" key="12">
    <source>
        <dbReference type="Pfam" id="PF15269"/>
    </source>
</evidence>
<evidence type="ECO:0000256" key="2">
    <source>
        <dbReference type="ARBA" id="ARBA00022723"/>
    </source>
</evidence>
<comment type="caution">
    <text evidence="13">The sequence shown here is derived from an EMBL/GenBank/DDBJ whole genome shotgun (WGS) entry which is preliminary data.</text>
</comment>
<dbReference type="GO" id="GO:0008544">
    <property type="term" value="P:epidermis development"/>
    <property type="evidence" value="ECO:0007669"/>
    <property type="project" value="TreeGrafter"/>
</dbReference>
<keyword evidence="9" id="KW-0539">Nucleus</keyword>
<feature type="region of interest" description="Disordered" evidence="11">
    <location>
        <begin position="108"/>
        <end position="152"/>
    </location>
</feature>
<keyword evidence="5" id="KW-0862">Zinc</keyword>
<keyword evidence="14" id="KW-1185">Reference proteome</keyword>
<keyword evidence="7" id="KW-0010">Activator</keyword>
<dbReference type="InterPro" id="IPR039064">
    <property type="entry name" value="ZNF750_Znf"/>
</dbReference>
<name>A0AAV3AZI0_PYXAD</name>
<dbReference type="GO" id="GO:0005634">
    <property type="term" value="C:nucleus"/>
    <property type="evidence" value="ECO:0007669"/>
    <property type="project" value="UniProtKB-SubCell"/>
</dbReference>
<keyword evidence="6" id="KW-0805">Transcription regulation</keyword>
<reference evidence="13" key="1">
    <citation type="thesis" date="2020" institute="ProQuest LLC" country="789 East Eisenhower Parkway, Ann Arbor, MI, USA">
        <title>Comparative Genomics and Chromosome Evolution.</title>
        <authorList>
            <person name="Mudd A.B."/>
        </authorList>
    </citation>
    <scope>NUCLEOTIDE SEQUENCE</scope>
    <source>
        <strain evidence="13">1538</strain>
        <tissue evidence="13">Blood</tissue>
    </source>
</reference>
<feature type="compositionally biased region" description="Basic and acidic residues" evidence="11">
    <location>
        <begin position="616"/>
        <end position="634"/>
    </location>
</feature>
<evidence type="ECO:0000313" key="14">
    <source>
        <dbReference type="Proteomes" id="UP001181693"/>
    </source>
</evidence>
<feature type="compositionally biased region" description="Basic and acidic residues" evidence="11">
    <location>
        <begin position="354"/>
        <end position="363"/>
    </location>
</feature>
<feature type="region of interest" description="Disordered" evidence="11">
    <location>
        <begin position="488"/>
        <end position="548"/>
    </location>
</feature>
<evidence type="ECO:0000256" key="5">
    <source>
        <dbReference type="ARBA" id="ARBA00022833"/>
    </source>
</evidence>
<dbReference type="GO" id="GO:0001228">
    <property type="term" value="F:DNA-binding transcription activator activity, RNA polymerase II-specific"/>
    <property type="evidence" value="ECO:0007669"/>
    <property type="project" value="TreeGrafter"/>
</dbReference>
<dbReference type="GO" id="GO:0000978">
    <property type="term" value="F:RNA polymerase II cis-regulatory region sequence-specific DNA binding"/>
    <property type="evidence" value="ECO:0007669"/>
    <property type="project" value="TreeGrafter"/>
</dbReference>
<evidence type="ECO:0000256" key="3">
    <source>
        <dbReference type="ARBA" id="ARBA00022771"/>
    </source>
</evidence>
<organism evidence="13 14">
    <name type="scientific">Pyxicephalus adspersus</name>
    <name type="common">African bullfrog</name>
    <dbReference type="NCBI Taxonomy" id="30357"/>
    <lineage>
        <taxon>Eukaryota</taxon>
        <taxon>Metazoa</taxon>
        <taxon>Chordata</taxon>
        <taxon>Craniata</taxon>
        <taxon>Vertebrata</taxon>
        <taxon>Euteleostomi</taxon>
        <taxon>Amphibia</taxon>
        <taxon>Batrachia</taxon>
        <taxon>Anura</taxon>
        <taxon>Neobatrachia</taxon>
        <taxon>Ranoidea</taxon>
        <taxon>Pyxicephalidae</taxon>
        <taxon>Pyxicephalinae</taxon>
        <taxon>Pyxicephalus</taxon>
    </lineage>
</organism>
<evidence type="ECO:0000256" key="9">
    <source>
        <dbReference type="ARBA" id="ARBA00023242"/>
    </source>
</evidence>
<feature type="domain" description="Zinc finger protein 750-like zinc finger" evidence="12">
    <location>
        <begin position="6"/>
        <end position="57"/>
    </location>
</feature>
<evidence type="ECO:0000256" key="8">
    <source>
        <dbReference type="ARBA" id="ARBA00023163"/>
    </source>
</evidence>
<feature type="compositionally biased region" description="Basic and acidic residues" evidence="11">
    <location>
        <begin position="521"/>
        <end position="530"/>
    </location>
</feature>
<evidence type="ECO:0000256" key="1">
    <source>
        <dbReference type="ARBA" id="ARBA00004123"/>
    </source>
</evidence>
<keyword evidence="4" id="KW-0221">Differentiation</keyword>
<keyword evidence="2" id="KW-0479">Metal-binding</keyword>
<evidence type="ECO:0000313" key="13">
    <source>
        <dbReference type="EMBL" id="DBA27668.1"/>
    </source>
</evidence>
<dbReference type="Pfam" id="PF15269">
    <property type="entry name" value="zf-C2H2_7"/>
    <property type="match status" value="1"/>
</dbReference>
<sequence>MSLTKERKPKKPHYIPRPPGKPFKYKCFQCPFTCNEKSHLFNHMKYGLCKNSITLVSEQDRTVKSPKATALEAKPAHSEGFVKPNSAITNGLTALDSKAQHDITREELKENVDFKNKEATPHVEKPPVHRDSSPTGPSPVSKPPGTDSVLRPSAFIPVGEHRYLKVSESSHIPEIIPTVDSIKGAHITRSAFQSIPPTWKHGPLPPEVSQKTTIPRYIRPMTTEYTAPFYSESTVPPLYPPYVFPGNPADCDSPLLSMYNAPEQRLFRPQPIQNSGLSLSKPLPSSFDYRYMQLHPNPSLPYSYYRPSEHSLLPYAWRLPHIPGFPKEHPLHIIDSQAFPYQSSHPLRFYPVDPSHKQTESQKDTILSQTNTADQKNEEENFKMSPRAGSAATGSPGRPSPTNFTQNSQVFEGIFDLSSKSTSTIGTNDSSEENPTAFKPVRRSTDGQPTLIRENSPCTGSEVVLSNASRYPAYHESMSGCEDNSGFAPLNLSKKPEVENRSEPIDVMEEQDMPLNLSVKDSGKRDHSVANDEGSPSPTHSSFSPSYQNKTIKEADKTLSEKSLIENCDEQKQSAAVALCQLATYSPGPVAQAKDILESQTGIKESEATTPVVQQAEHHAEKRTQKRVNPKETGKPNVANKKAKTADSGRVFTLRRRQRMS</sequence>
<evidence type="ECO:0000256" key="10">
    <source>
        <dbReference type="ARBA" id="ARBA00040216"/>
    </source>
</evidence>
<feature type="region of interest" description="Disordered" evidence="11">
    <location>
        <begin position="345"/>
        <end position="406"/>
    </location>
</feature>
<accession>A0AAV3AZI0</accession>
<evidence type="ECO:0000256" key="7">
    <source>
        <dbReference type="ARBA" id="ARBA00023159"/>
    </source>
</evidence>
<feature type="compositionally biased region" description="Basic and acidic residues" evidence="11">
    <location>
        <begin position="494"/>
        <end position="504"/>
    </location>
</feature>
<evidence type="ECO:0000256" key="4">
    <source>
        <dbReference type="ARBA" id="ARBA00022782"/>
    </source>
</evidence>